<evidence type="ECO:0000313" key="2">
    <source>
        <dbReference type="Proteomes" id="UP000645828"/>
    </source>
</evidence>
<dbReference type="Proteomes" id="UP000645828">
    <property type="component" value="Unassembled WGS sequence"/>
</dbReference>
<sequence>MVMDRDGSTEHLMTMKLQAPLLSSPRECWELWNCGMFDSTILYNTYTPFVSRYQESKPKPEFFLGLGGGGRDCSCFGWDLRGISTFSGPVLEVGPTHKEIQGLTGHEALWHTVFP</sequence>
<accession>A0A811Y4C0</accession>
<dbReference type="EMBL" id="CAJHUB010000666">
    <property type="protein sequence ID" value="CAD7672439.1"/>
    <property type="molecule type" value="Genomic_DNA"/>
</dbReference>
<keyword evidence="2" id="KW-1185">Reference proteome</keyword>
<dbReference type="AlphaFoldDB" id="A0A811Y4C0"/>
<reference evidence="1" key="1">
    <citation type="submission" date="2020-12" db="EMBL/GenBank/DDBJ databases">
        <authorList>
            <consortium name="Molecular Ecology Group"/>
        </authorList>
    </citation>
    <scope>NUCLEOTIDE SEQUENCE</scope>
    <source>
        <strain evidence="1">TBG_1078</strain>
    </source>
</reference>
<gene>
    <name evidence="1" type="ORF">NYPRO_LOCUS5234</name>
</gene>
<organism evidence="1 2">
    <name type="scientific">Nyctereutes procyonoides</name>
    <name type="common">Raccoon dog</name>
    <name type="synonym">Canis procyonoides</name>
    <dbReference type="NCBI Taxonomy" id="34880"/>
    <lineage>
        <taxon>Eukaryota</taxon>
        <taxon>Metazoa</taxon>
        <taxon>Chordata</taxon>
        <taxon>Craniata</taxon>
        <taxon>Vertebrata</taxon>
        <taxon>Euteleostomi</taxon>
        <taxon>Mammalia</taxon>
        <taxon>Eutheria</taxon>
        <taxon>Laurasiatheria</taxon>
        <taxon>Carnivora</taxon>
        <taxon>Caniformia</taxon>
        <taxon>Canidae</taxon>
        <taxon>Nyctereutes</taxon>
    </lineage>
</organism>
<evidence type="ECO:0000313" key="1">
    <source>
        <dbReference type="EMBL" id="CAD7672439.1"/>
    </source>
</evidence>
<proteinExistence type="predicted"/>
<comment type="caution">
    <text evidence="1">The sequence shown here is derived from an EMBL/GenBank/DDBJ whole genome shotgun (WGS) entry which is preliminary data.</text>
</comment>
<name>A0A811Y4C0_NYCPR</name>
<protein>
    <submittedName>
        <fullName evidence="1">(raccoon dog) hypothetical protein</fullName>
    </submittedName>
</protein>